<dbReference type="PROSITE" id="PS50297">
    <property type="entry name" value="ANK_REP_REGION"/>
    <property type="match status" value="1"/>
</dbReference>
<feature type="compositionally biased region" description="Polar residues" evidence="4">
    <location>
        <begin position="762"/>
        <end position="772"/>
    </location>
</feature>
<dbReference type="Gene3D" id="1.25.40.20">
    <property type="entry name" value="Ankyrin repeat-containing domain"/>
    <property type="match status" value="1"/>
</dbReference>
<evidence type="ECO:0000256" key="4">
    <source>
        <dbReference type="SAM" id="MobiDB-lite"/>
    </source>
</evidence>
<gene>
    <name evidence="5" type="ORF">EDB81DRAFT_759375</name>
</gene>
<feature type="region of interest" description="Disordered" evidence="4">
    <location>
        <begin position="354"/>
        <end position="418"/>
    </location>
</feature>
<dbReference type="PANTHER" id="PTHR24198:SF165">
    <property type="entry name" value="ANKYRIN REPEAT-CONTAINING PROTEIN-RELATED"/>
    <property type="match status" value="1"/>
</dbReference>
<feature type="compositionally biased region" description="Polar residues" evidence="4">
    <location>
        <begin position="378"/>
        <end position="388"/>
    </location>
</feature>
<feature type="compositionally biased region" description="Basic residues" evidence="4">
    <location>
        <begin position="613"/>
        <end position="623"/>
    </location>
</feature>
<protein>
    <recommendedName>
        <fullName evidence="7">Myb-like domain-containing protein</fullName>
    </recommendedName>
</protein>
<accession>A0A9P9EWT5</accession>
<dbReference type="SUPFAM" id="SSF48403">
    <property type="entry name" value="Ankyrin repeat"/>
    <property type="match status" value="1"/>
</dbReference>
<keyword evidence="2 3" id="KW-0040">ANK repeat</keyword>
<dbReference type="InterPro" id="IPR002110">
    <property type="entry name" value="Ankyrin_rpt"/>
</dbReference>
<organism evidence="5 6">
    <name type="scientific">Dactylonectria macrodidyma</name>
    <dbReference type="NCBI Taxonomy" id="307937"/>
    <lineage>
        <taxon>Eukaryota</taxon>
        <taxon>Fungi</taxon>
        <taxon>Dikarya</taxon>
        <taxon>Ascomycota</taxon>
        <taxon>Pezizomycotina</taxon>
        <taxon>Sordariomycetes</taxon>
        <taxon>Hypocreomycetidae</taxon>
        <taxon>Hypocreales</taxon>
        <taxon>Nectriaceae</taxon>
        <taxon>Dactylonectria</taxon>
    </lineage>
</organism>
<sequence length="807" mass="87909">MTLDLAYESSCRAWDRGLIRLFEISRRAGDMFHNLDIPITPHLQSSLQRRYNCRAADLASTKFISAKNDKICLRLFWADRLRFASPVDESIHLANACQLAGFRHVVGTLWSVDDKLCVDMARMTYEFMRDEGISDDCVSRGLHRATRTARDHALHAALARGHKKIAQLLIDKNADVNARGGRYGNALQAASVGGHEKIVQLPVLLDNNADVNARGGRYRNALQAALARGHEKIPQLLWALRKCITGGSGARSREDPPATHRQAGSNEAGLLQAMGLVRFRLEHISRAMPVHVPLRRTTRVSPLSLDFQLLGNSNMASTTSDTGQPKLLQIFSPLSAQAVNASLRYEEALSTSGESTDTAICISDDDDTDTEDEEDDSQSCCTTPTKTSIADRLDSTGTKHSPTESEVAIGTDTTSGASPVQVEGVSIWTHESHMDRFADPDQQPPLQTNHTPAGDTTACTNASFDVSTTSPGSHPCLSVLDEQHLVTEATGATSEPGIMMIDAPSEAGSCHGVQSTPISPSVCTDSPNAAAPEEMAHRLLHDSEVCAGTSRDDAIPGDNTSSRAVWMSPEPQEQDIDHISRGFSDAESESESSEAESGSPFASRVSPPQELRSRRRSRRRSSHAHQTVQDKDSGVDTEGSGSEDDLDVRERVRDEDYCPSPPGVQGYDSGGDSEDSPEECRTSVCDTEGPSRSQAAPVSSEVPTLLARFEEWPLQDVSLKRITEGGKTTFQLKFEWAPGPSRAQTDRSVSHSEGREPPKATLSGTRSSGQKWTTEEENTVRTMRRAGCSWTEIHRALPHRSQDIRLA</sequence>
<comment type="caution">
    <text evidence="5">The sequence shown here is derived from an EMBL/GenBank/DDBJ whole genome shotgun (WGS) entry which is preliminary data.</text>
</comment>
<feature type="region of interest" description="Disordered" evidence="4">
    <location>
        <begin position="548"/>
        <end position="701"/>
    </location>
</feature>
<dbReference type="PROSITE" id="PS50088">
    <property type="entry name" value="ANK_REPEAT"/>
    <property type="match status" value="1"/>
</dbReference>
<evidence type="ECO:0000313" key="6">
    <source>
        <dbReference type="Proteomes" id="UP000738349"/>
    </source>
</evidence>
<evidence type="ECO:0000256" key="3">
    <source>
        <dbReference type="PROSITE-ProRule" id="PRU00023"/>
    </source>
</evidence>
<dbReference type="InterPro" id="IPR036770">
    <property type="entry name" value="Ankyrin_rpt-contain_sf"/>
</dbReference>
<dbReference type="Pfam" id="PF12796">
    <property type="entry name" value="Ank_2"/>
    <property type="match status" value="1"/>
</dbReference>
<dbReference type="AlphaFoldDB" id="A0A9P9EWT5"/>
<dbReference type="SMART" id="SM00248">
    <property type="entry name" value="ANK"/>
    <property type="match status" value="2"/>
</dbReference>
<dbReference type="PANTHER" id="PTHR24198">
    <property type="entry name" value="ANKYRIN REPEAT AND PROTEIN KINASE DOMAIN-CONTAINING PROTEIN"/>
    <property type="match status" value="1"/>
</dbReference>
<reference evidence="5" key="1">
    <citation type="journal article" date="2021" name="Nat. Commun.">
        <title>Genetic determinants of endophytism in the Arabidopsis root mycobiome.</title>
        <authorList>
            <person name="Mesny F."/>
            <person name="Miyauchi S."/>
            <person name="Thiergart T."/>
            <person name="Pickel B."/>
            <person name="Atanasova L."/>
            <person name="Karlsson M."/>
            <person name="Huettel B."/>
            <person name="Barry K.W."/>
            <person name="Haridas S."/>
            <person name="Chen C."/>
            <person name="Bauer D."/>
            <person name="Andreopoulos W."/>
            <person name="Pangilinan J."/>
            <person name="LaButti K."/>
            <person name="Riley R."/>
            <person name="Lipzen A."/>
            <person name="Clum A."/>
            <person name="Drula E."/>
            <person name="Henrissat B."/>
            <person name="Kohler A."/>
            <person name="Grigoriev I.V."/>
            <person name="Martin F.M."/>
            <person name="Hacquard S."/>
        </authorList>
    </citation>
    <scope>NUCLEOTIDE SEQUENCE</scope>
    <source>
        <strain evidence="5">MPI-CAGE-AT-0147</strain>
    </source>
</reference>
<evidence type="ECO:0008006" key="7">
    <source>
        <dbReference type="Google" id="ProtNLM"/>
    </source>
</evidence>
<dbReference type="EMBL" id="JAGMUV010000008">
    <property type="protein sequence ID" value="KAH7146066.1"/>
    <property type="molecule type" value="Genomic_DNA"/>
</dbReference>
<feature type="region of interest" description="Disordered" evidence="4">
    <location>
        <begin position="248"/>
        <end position="267"/>
    </location>
</feature>
<feature type="compositionally biased region" description="Basic and acidic residues" evidence="4">
    <location>
        <begin position="744"/>
        <end position="758"/>
    </location>
</feature>
<dbReference type="OrthoDB" id="5095449at2759"/>
<dbReference type="Proteomes" id="UP000738349">
    <property type="component" value="Unassembled WGS sequence"/>
</dbReference>
<name>A0A9P9EWT5_9HYPO</name>
<evidence type="ECO:0000256" key="1">
    <source>
        <dbReference type="ARBA" id="ARBA00022737"/>
    </source>
</evidence>
<proteinExistence type="predicted"/>
<feature type="repeat" description="ANK" evidence="3">
    <location>
        <begin position="149"/>
        <end position="181"/>
    </location>
</feature>
<feature type="compositionally biased region" description="Acidic residues" evidence="4">
    <location>
        <begin position="363"/>
        <end position="377"/>
    </location>
</feature>
<keyword evidence="6" id="KW-1185">Reference proteome</keyword>
<feature type="region of interest" description="Disordered" evidence="4">
    <location>
        <begin position="736"/>
        <end position="780"/>
    </location>
</feature>
<keyword evidence="1" id="KW-0677">Repeat</keyword>
<evidence type="ECO:0000313" key="5">
    <source>
        <dbReference type="EMBL" id="KAH7146066.1"/>
    </source>
</evidence>
<evidence type="ECO:0000256" key="2">
    <source>
        <dbReference type="ARBA" id="ARBA00023043"/>
    </source>
</evidence>